<feature type="repeat" description="PPR" evidence="2">
    <location>
        <begin position="231"/>
        <end position="265"/>
    </location>
</feature>
<dbReference type="GO" id="GO:0003723">
    <property type="term" value="F:RNA binding"/>
    <property type="evidence" value="ECO:0007669"/>
    <property type="project" value="InterPro"/>
</dbReference>
<protein>
    <recommendedName>
        <fullName evidence="5">Pentatricopeptide repeat-containing protein</fullName>
    </recommendedName>
</protein>
<evidence type="ECO:0008006" key="5">
    <source>
        <dbReference type="Google" id="ProtNLM"/>
    </source>
</evidence>
<feature type="repeat" description="PPR" evidence="2">
    <location>
        <begin position="415"/>
        <end position="449"/>
    </location>
</feature>
<evidence type="ECO:0000256" key="2">
    <source>
        <dbReference type="PROSITE-ProRule" id="PRU00708"/>
    </source>
</evidence>
<dbReference type="AlphaFoldDB" id="A0A5J5BZT9"/>
<dbReference type="InterPro" id="IPR011990">
    <property type="entry name" value="TPR-like_helical_dom_sf"/>
</dbReference>
<organism evidence="3 4">
    <name type="scientific">Nyssa sinensis</name>
    <dbReference type="NCBI Taxonomy" id="561372"/>
    <lineage>
        <taxon>Eukaryota</taxon>
        <taxon>Viridiplantae</taxon>
        <taxon>Streptophyta</taxon>
        <taxon>Embryophyta</taxon>
        <taxon>Tracheophyta</taxon>
        <taxon>Spermatophyta</taxon>
        <taxon>Magnoliopsida</taxon>
        <taxon>eudicotyledons</taxon>
        <taxon>Gunneridae</taxon>
        <taxon>Pentapetalae</taxon>
        <taxon>asterids</taxon>
        <taxon>Cornales</taxon>
        <taxon>Nyssaceae</taxon>
        <taxon>Nyssa</taxon>
    </lineage>
</organism>
<evidence type="ECO:0000256" key="1">
    <source>
        <dbReference type="ARBA" id="ARBA00022737"/>
    </source>
</evidence>
<dbReference type="Pfam" id="PF20431">
    <property type="entry name" value="E_motif"/>
    <property type="match status" value="1"/>
</dbReference>
<dbReference type="InterPro" id="IPR046960">
    <property type="entry name" value="PPR_At4g14850-like_plant"/>
</dbReference>
<dbReference type="InterPro" id="IPR046848">
    <property type="entry name" value="E_motif"/>
</dbReference>
<dbReference type="NCBIfam" id="TIGR00756">
    <property type="entry name" value="PPR"/>
    <property type="match status" value="3"/>
</dbReference>
<keyword evidence="4" id="KW-1185">Reference proteome</keyword>
<dbReference type="PROSITE" id="PS51375">
    <property type="entry name" value="PPR"/>
    <property type="match status" value="4"/>
</dbReference>
<feature type="repeat" description="PPR" evidence="2">
    <location>
        <begin position="554"/>
        <end position="588"/>
    </location>
</feature>
<dbReference type="PANTHER" id="PTHR47926">
    <property type="entry name" value="PENTATRICOPEPTIDE REPEAT-CONTAINING PROTEIN"/>
    <property type="match status" value="1"/>
</dbReference>
<dbReference type="FunFam" id="1.25.40.10:FF:000158">
    <property type="entry name" value="pentatricopeptide repeat-containing protein At2g33680"/>
    <property type="match status" value="1"/>
</dbReference>
<keyword evidence="1" id="KW-0677">Repeat</keyword>
<dbReference type="InterPro" id="IPR002885">
    <property type="entry name" value="PPR_rpt"/>
</dbReference>
<evidence type="ECO:0000313" key="4">
    <source>
        <dbReference type="Proteomes" id="UP000325577"/>
    </source>
</evidence>
<sequence>MLPFLDLQTRQFHEMHQGFMMVIYIHIHMQENEVHWISCTEGTIQENNGELFMTEVSLPDLLDTCIRIWSTLHLRLLLLQNLVASPAHVNYSMKCRIETQLLGMQCLSSYAQLGLYQEALSLFHHMRITNTKPDHFSFTATLSASAGASELRCGQKIHALIVGFGYNSSLPVNNSLIDMYGKCLSPSSANRVFEEMGMRNEVSWCSLLFAYTNAGFFGFAREVFDAMPKRVDVAWNSMIASYARNGDIEVCLDLFKKMIESSCGPDQWTFSALMNACAESQEYRCGCMVHAFIVESGWSSAVEANNSILTFYAKLSCQDGVVKVFESIETLTQVSWNAIIDAHMKIGDTREAFLAFQRAPEKTLVSWTSMIAGYARNGHGDEAISLFVDMMRNGSPTRQFYKVLTGAFNDILDKDLISWNTMLFALGLHGWASQALRLFEEMVASGIRPDEVTFIGLLMTCSHSGLLEKGQILFKSMTSLYGLPPKMDHVACMVDMLGRGGYLEEAKELANEHSGTYGEKISSCEALFGACSAHGEVEMGAKLAGYLKISEPQNEMSFVLLSNLYCTSGKWKEAEVVRKSMVDQGVKKMPGCSWIQVRNKVTTFVAGRHSFPHMEELFPLKVDRDPFLLYSRKSRDDEMERVHISHKCGSHR</sequence>
<dbReference type="Proteomes" id="UP000325577">
    <property type="component" value="Linkage Group LG0"/>
</dbReference>
<feature type="repeat" description="PPR" evidence="2">
    <location>
        <begin position="363"/>
        <end position="397"/>
    </location>
</feature>
<accession>A0A5J5BZT9</accession>
<dbReference type="EMBL" id="CM018031">
    <property type="protein sequence ID" value="KAA8548528.1"/>
    <property type="molecule type" value="Genomic_DNA"/>
</dbReference>
<dbReference type="PANTHER" id="PTHR47926:SF465">
    <property type="entry name" value="PENTATRICOPEPTIDE REPEAT (PPR-LIKE) SUPERFAMILY PROTEIN"/>
    <property type="match status" value="1"/>
</dbReference>
<proteinExistence type="predicted"/>
<dbReference type="Gene3D" id="1.25.40.10">
    <property type="entry name" value="Tetratricopeptide repeat domain"/>
    <property type="match status" value="4"/>
</dbReference>
<evidence type="ECO:0000313" key="3">
    <source>
        <dbReference type="EMBL" id="KAA8548528.1"/>
    </source>
</evidence>
<reference evidence="3 4" key="1">
    <citation type="submission" date="2019-09" db="EMBL/GenBank/DDBJ databases">
        <title>A chromosome-level genome assembly of the Chinese tupelo Nyssa sinensis.</title>
        <authorList>
            <person name="Yang X."/>
            <person name="Kang M."/>
            <person name="Yang Y."/>
            <person name="Xiong H."/>
            <person name="Wang M."/>
            <person name="Zhang Z."/>
            <person name="Wang Z."/>
            <person name="Wu H."/>
            <person name="Ma T."/>
            <person name="Liu J."/>
            <person name="Xi Z."/>
        </authorList>
    </citation>
    <scope>NUCLEOTIDE SEQUENCE [LARGE SCALE GENOMIC DNA]</scope>
    <source>
        <strain evidence="3">J267</strain>
        <tissue evidence="3">Leaf</tissue>
    </source>
</reference>
<dbReference type="OrthoDB" id="7457040at2759"/>
<dbReference type="Pfam" id="PF01535">
    <property type="entry name" value="PPR"/>
    <property type="match status" value="5"/>
</dbReference>
<name>A0A5J5BZT9_9ASTE</name>
<dbReference type="Pfam" id="PF13041">
    <property type="entry name" value="PPR_2"/>
    <property type="match status" value="2"/>
</dbReference>
<dbReference type="GO" id="GO:0099402">
    <property type="term" value="P:plant organ development"/>
    <property type="evidence" value="ECO:0007669"/>
    <property type="project" value="UniProtKB-ARBA"/>
</dbReference>
<gene>
    <name evidence="3" type="ORF">F0562_000205</name>
</gene>
<dbReference type="GO" id="GO:0009451">
    <property type="term" value="P:RNA modification"/>
    <property type="evidence" value="ECO:0007669"/>
    <property type="project" value="InterPro"/>
</dbReference>